<dbReference type="EMBL" id="RKRF01000007">
    <property type="protein sequence ID" value="RPF55463.1"/>
    <property type="molecule type" value="Genomic_DNA"/>
</dbReference>
<proteinExistence type="predicted"/>
<reference evidence="1 2" key="1">
    <citation type="submission" date="2018-11" db="EMBL/GenBank/DDBJ databases">
        <title>Genomic Encyclopedia of Type Strains, Phase IV (KMG-IV): sequencing the most valuable type-strain genomes for metagenomic binning, comparative biology and taxonomic classification.</title>
        <authorList>
            <person name="Goeker M."/>
        </authorList>
    </citation>
    <scope>NUCLEOTIDE SEQUENCE [LARGE SCALE GENOMIC DNA]</scope>
    <source>
        <strain evidence="1 2">DSM 18090</strain>
    </source>
</reference>
<evidence type="ECO:0000313" key="2">
    <source>
        <dbReference type="Proteomes" id="UP000276443"/>
    </source>
</evidence>
<accession>A0A3N5BDA7</accession>
<keyword evidence="2" id="KW-1185">Reference proteome</keyword>
<dbReference type="AlphaFoldDB" id="A0A3N5BDA7"/>
<protein>
    <submittedName>
        <fullName evidence="1">Uncharacterized protein</fullName>
    </submittedName>
</protein>
<name>A0A3N5BDA7_9BACI</name>
<organism evidence="1 2">
    <name type="scientific">Aquisalibacillus elongatus</name>
    <dbReference type="NCBI Taxonomy" id="485577"/>
    <lineage>
        <taxon>Bacteria</taxon>
        <taxon>Bacillati</taxon>
        <taxon>Bacillota</taxon>
        <taxon>Bacilli</taxon>
        <taxon>Bacillales</taxon>
        <taxon>Bacillaceae</taxon>
        <taxon>Aquisalibacillus</taxon>
    </lineage>
</organism>
<evidence type="ECO:0000313" key="1">
    <source>
        <dbReference type="EMBL" id="RPF55463.1"/>
    </source>
</evidence>
<comment type="caution">
    <text evidence="1">The sequence shown here is derived from an EMBL/GenBank/DDBJ whole genome shotgun (WGS) entry which is preliminary data.</text>
</comment>
<gene>
    <name evidence="1" type="ORF">EDC24_0340</name>
</gene>
<dbReference type="Proteomes" id="UP000276443">
    <property type="component" value="Unassembled WGS sequence"/>
</dbReference>
<sequence length="47" mass="5493">MRLRDFLTSSTNYLAWFQVLESNQHQLNEVTVNDMILKGNLIPIVET</sequence>